<evidence type="ECO:0000256" key="2">
    <source>
        <dbReference type="SAM" id="SignalP"/>
    </source>
</evidence>
<accession>A0AAV9X0M1</accession>
<organism evidence="3 4">
    <name type="scientific">Orbilia ellipsospora</name>
    <dbReference type="NCBI Taxonomy" id="2528407"/>
    <lineage>
        <taxon>Eukaryota</taxon>
        <taxon>Fungi</taxon>
        <taxon>Dikarya</taxon>
        <taxon>Ascomycota</taxon>
        <taxon>Pezizomycotina</taxon>
        <taxon>Orbiliomycetes</taxon>
        <taxon>Orbiliales</taxon>
        <taxon>Orbiliaceae</taxon>
        <taxon>Orbilia</taxon>
    </lineage>
</organism>
<dbReference type="AlphaFoldDB" id="A0AAV9X0M1"/>
<evidence type="ECO:0000313" key="4">
    <source>
        <dbReference type="Proteomes" id="UP001365542"/>
    </source>
</evidence>
<gene>
    <name evidence="3" type="ORF">TWF694_003138</name>
</gene>
<comment type="caution">
    <text evidence="3">The sequence shown here is derived from an EMBL/GenBank/DDBJ whole genome shotgun (WGS) entry which is preliminary data.</text>
</comment>
<sequence length="417" mass="45007">MVSLKAFYLGSAFIVKAYATLNPTACYADNCLRALRGLASKSYTEVSSDCAHYVYTTETPLAVTVFATATVSCSTTLTTEVPYTSTKTVDGGVSVETVYGIITQTGPPTTIIATVPDTVSGTPQPQPQTLKKRDSTSPVPIYASACTSGARYASACSCFGVPASIATANPSTVTWTITTSVTATFYTTNPVVDATITVTLPPVNQTVSVVSTTTEVATAIFTAFSVLEVAGPNLDGRLWFAQESPAWQFYFADTAEAFVRDNNGRIYLGQLGARWYGYCVYAGGSAVFDPGEGNDAVAVSFYSNGRSSTNGVTFDGTELYCDINTNYILNCSCTTPEGHWTNLMYGPYSYIQLSKPDYQYRASWNEGPITLQAVTPREQDYCGPDTATNPVCVEYWDPNAPFTYKNKKRMAKDKRRV</sequence>
<protein>
    <submittedName>
        <fullName evidence="3">Uncharacterized protein</fullName>
    </submittedName>
</protein>
<proteinExistence type="predicted"/>
<evidence type="ECO:0000256" key="1">
    <source>
        <dbReference type="SAM" id="MobiDB-lite"/>
    </source>
</evidence>
<keyword evidence="2" id="KW-0732">Signal</keyword>
<dbReference type="Proteomes" id="UP001365542">
    <property type="component" value="Unassembled WGS sequence"/>
</dbReference>
<feature type="chain" id="PRO_5043384671" evidence="2">
    <location>
        <begin position="20"/>
        <end position="417"/>
    </location>
</feature>
<evidence type="ECO:0000313" key="3">
    <source>
        <dbReference type="EMBL" id="KAK6531975.1"/>
    </source>
</evidence>
<feature type="region of interest" description="Disordered" evidence="1">
    <location>
        <begin position="117"/>
        <end position="136"/>
    </location>
</feature>
<keyword evidence="4" id="KW-1185">Reference proteome</keyword>
<reference evidence="3 4" key="1">
    <citation type="submission" date="2019-10" db="EMBL/GenBank/DDBJ databases">
        <authorList>
            <person name="Palmer J.M."/>
        </authorList>
    </citation>
    <scope>NUCLEOTIDE SEQUENCE [LARGE SCALE GENOMIC DNA]</scope>
    <source>
        <strain evidence="3 4">TWF694</strain>
    </source>
</reference>
<feature type="compositionally biased region" description="Polar residues" evidence="1">
    <location>
        <begin position="117"/>
        <end position="129"/>
    </location>
</feature>
<feature type="signal peptide" evidence="2">
    <location>
        <begin position="1"/>
        <end position="19"/>
    </location>
</feature>
<name>A0AAV9X0M1_9PEZI</name>
<dbReference type="EMBL" id="JAVHJO010000012">
    <property type="protein sequence ID" value="KAK6531975.1"/>
    <property type="molecule type" value="Genomic_DNA"/>
</dbReference>